<organism evidence="2 3">
    <name type="scientific">Nocardiopsis tropica</name>
    <dbReference type="NCBI Taxonomy" id="109330"/>
    <lineage>
        <taxon>Bacteria</taxon>
        <taxon>Bacillati</taxon>
        <taxon>Actinomycetota</taxon>
        <taxon>Actinomycetes</taxon>
        <taxon>Streptosporangiales</taxon>
        <taxon>Nocardiopsidaceae</taxon>
        <taxon>Nocardiopsis</taxon>
    </lineage>
</organism>
<dbReference type="RefSeq" id="WP_330158708.1">
    <property type="nucleotide sequence ID" value="NZ_BAAAJA010000007.1"/>
</dbReference>
<protein>
    <submittedName>
        <fullName evidence="2">ArdC family protein</fullName>
    </submittedName>
</protein>
<gene>
    <name evidence="2" type="ORF">Q8A49_14185</name>
</gene>
<dbReference type="InterPro" id="IPR013610">
    <property type="entry name" value="ArdC_N"/>
</dbReference>
<reference evidence="2 3" key="1">
    <citation type="submission" date="2023-07" db="EMBL/GenBank/DDBJ databases">
        <authorList>
            <person name="Girao M."/>
            <person name="Carvalho M.F."/>
        </authorList>
    </citation>
    <scope>NUCLEOTIDE SEQUENCE [LARGE SCALE GENOMIC DNA]</scope>
    <source>
        <strain evidence="2 3">66/93</strain>
    </source>
</reference>
<dbReference type="Proteomes" id="UP001348641">
    <property type="component" value="Unassembled WGS sequence"/>
</dbReference>
<evidence type="ECO:0000313" key="3">
    <source>
        <dbReference type="Proteomes" id="UP001348641"/>
    </source>
</evidence>
<sequence length="297" mass="33126">MAPRKKNRRRQLTPEQRQERLQAAYDTLSDAVEKLTTADGWQQMITRRAWLRRYSLGNLLMILAQREDATDVRSYNDWRAAGRHVRKGERGIRILAPLRYRERDEDDTPLTNPGGAPRYRVRGFTVVSVFDISQTDGPPLPEDTHGPRLLDGAAPARLWDAIADQITGRGYTIERDTTAPANGWVRFDTRTVRVSDTLPHAHAVKTLVHELAHIWCEHDTRDVPRKVCEIEAESVACLVCSLVGLDSLPYSVPYVAGWAKDADTARTTAERVLTVADAIADALSATVAMPAPDTAPA</sequence>
<dbReference type="EMBL" id="JAUUCC010000032">
    <property type="protein sequence ID" value="MEE2051644.1"/>
    <property type="molecule type" value="Genomic_DNA"/>
</dbReference>
<accession>A0ABU7KRM3</accession>
<proteinExistence type="predicted"/>
<name>A0ABU7KRM3_9ACTN</name>
<dbReference type="Pfam" id="PF08401">
    <property type="entry name" value="ArdcN"/>
    <property type="match status" value="1"/>
</dbReference>
<feature type="domain" description="N-terminal" evidence="1">
    <location>
        <begin position="30"/>
        <end position="110"/>
    </location>
</feature>
<evidence type="ECO:0000259" key="1">
    <source>
        <dbReference type="Pfam" id="PF08401"/>
    </source>
</evidence>
<evidence type="ECO:0000313" key="2">
    <source>
        <dbReference type="EMBL" id="MEE2051644.1"/>
    </source>
</evidence>
<comment type="caution">
    <text evidence="2">The sequence shown here is derived from an EMBL/GenBank/DDBJ whole genome shotgun (WGS) entry which is preliminary data.</text>
</comment>